<dbReference type="RefSeq" id="WP_272436788.1">
    <property type="nucleotide sequence ID" value="NZ_JAMQKB010000009.1"/>
</dbReference>
<evidence type="ECO:0000313" key="3">
    <source>
        <dbReference type="Proteomes" id="UP001145050"/>
    </source>
</evidence>
<dbReference type="Proteomes" id="UP001145050">
    <property type="component" value="Unassembled WGS sequence"/>
</dbReference>
<evidence type="ECO:0000256" key="1">
    <source>
        <dbReference type="SAM" id="Phobius"/>
    </source>
</evidence>
<dbReference type="Pfam" id="PF15980">
    <property type="entry name" value="ComGF"/>
    <property type="match status" value="1"/>
</dbReference>
<feature type="transmembrane region" description="Helical" evidence="1">
    <location>
        <begin position="21"/>
        <end position="42"/>
    </location>
</feature>
<protein>
    <submittedName>
        <fullName evidence="2">ComGF family competence protein</fullName>
    </submittedName>
</protein>
<proteinExistence type="predicted"/>
<reference evidence="2" key="1">
    <citation type="submission" date="2022-06" db="EMBL/GenBank/DDBJ databases">
        <title>Aquibacillus sp. a new bacterium isolated from soil saline samples.</title>
        <authorList>
            <person name="Galisteo C."/>
            <person name="De La Haba R."/>
            <person name="Sanchez-Porro C."/>
            <person name="Ventosa A."/>
        </authorList>
    </citation>
    <scope>NUCLEOTIDE SEQUENCE</scope>
    <source>
        <strain evidence="2">3ASR75-11</strain>
    </source>
</reference>
<accession>A0A9X3WUS7</accession>
<sequence length="147" mass="16993">MPRKKKNHFVLMAINQQGMTFATLLFSLGVLSIMIPFFPFLFQIQNQPTYSDEFAIRQFFQFIMNETYSTKSLTASPTKLTFEKWDGTFVEFEEYGDIIRRQVSDTGHEILLRDVRSISFTESSAGITVSVTTLTGAFYEKKIRFVP</sequence>
<dbReference type="EMBL" id="JAMQKB010000009">
    <property type="protein sequence ID" value="MDC3424983.1"/>
    <property type="molecule type" value="Genomic_DNA"/>
</dbReference>
<keyword evidence="1" id="KW-0472">Membrane</keyword>
<keyword evidence="1" id="KW-1133">Transmembrane helix</keyword>
<dbReference type="InterPro" id="IPR016977">
    <property type="entry name" value="ComGF"/>
</dbReference>
<keyword evidence="3" id="KW-1185">Reference proteome</keyword>
<evidence type="ECO:0000313" key="2">
    <source>
        <dbReference type="EMBL" id="MDC3424983.1"/>
    </source>
</evidence>
<gene>
    <name evidence="2" type="ORF">NC797_10750</name>
</gene>
<comment type="caution">
    <text evidence="2">The sequence shown here is derived from an EMBL/GenBank/DDBJ whole genome shotgun (WGS) entry which is preliminary data.</text>
</comment>
<name>A0A9X3WUS7_9BACI</name>
<keyword evidence="1" id="KW-0812">Transmembrane</keyword>
<organism evidence="2 3">
    <name type="scientific">Terrihalobacillus insolitus</name>
    <dbReference type="NCBI Taxonomy" id="2950438"/>
    <lineage>
        <taxon>Bacteria</taxon>
        <taxon>Bacillati</taxon>
        <taxon>Bacillota</taxon>
        <taxon>Bacilli</taxon>
        <taxon>Bacillales</taxon>
        <taxon>Bacillaceae</taxon>
        <taxon>Terrihalobacillus</taxon>
    </lineage>
</organism>
<dbReference type="AlphaFoldDB" id="A0A9X3WUS7"/>